<evidence type="ECO:0000256" key="12">
    <source>
        <dbReference type="SAM" id="MobiDB-lite"/>
    </source>
</evidence>
<dbReference type="PANTHER" id="PTHR13803">
    <property type="entry name" value="SEC24-RELATED PROTEIN"/>
    <property type="match status" value="1"/>
</dbReference>
<reference evidence="15 16" key="1">
    <citation type="journal article" date="2019" name="Fungal Biol. Biotechnol.">
        <title>Draft genome sequence of fastidious pathogen Ceratobasidium theobromae, which causes vascular-streak dieback in Theobroma cacao.</title>
        <authorList>
            <person name="Ali S.S."/>
            <person name="Asman A."/>
            <person name="Shao J."/>
            <person name="Firmansyah A.P."/>
            <person name="Susilo A.W."/>
            <person name="Rosmana A."/>
            <person name="McMahon P."/>
            <person name="Junaid M."/>
            <person name="Guest D."/>
            <person name="Kheng T.Y."/>
            <person name="Meinhardt L.W."/>
            <person name="Bailey B.A."/>
        </authorList>
    </citation>
    <scope>NUCLEOTIDE SEQUENCE [LARGE SCALE GENOMIC DNA]</scope>
    <source>
        <strain evidence="15 16">CT2</strain>
    </source>
</reference>
<dbReference type="InterPro" id="IPR006896">
    <property type="entry name" value="Sec23/24_trunk_dom"/>
</dbReference>
<dbReference type="InterPro" id="IPR006900">
    <property type="entry name" value="Sec23/24_helical_dom"/>
</dbReference>
<evidence type="ECO:0000313" key="16">
    <source>
        <dbReference type="Proteomes" id="UP000383932"/>
    </source>
</evidence>
<evidence type="ECO:0000256" key="5">
    <source>
        <dbReference type="ARBA" id="ARBA00022448"/>
    </source>
</evidence>
<dbReference type="InterPro" id="IPR007123">
    <property type="entry name" value="Gelsolin-like_dom"/>
</dbReference>
<keyword evidence="5" id="KW-0813">Transport</keyword>
<dbReference type="InterPro" id="IPR006895">
    <property type="entry name" value="Znf_Sec23_Sec24"/>
</dbReference>
<evidence type="ECO:0000256" key="9">
    <source>
        <dbReference type="ARBA" id="ARBA00022927"/>
    </source>
</evidence>
<dbReference type="Gene3D" id="2.60.120.470">
    <property type="entry name" value="PITH domain"/>
    <property type="match status" value="1"/>
</dbReference>
<dbReference type="Gene3D" id="1.20.120.730">
    <property type="entry name" value="Sec23/Sec24 helical domain"/>
    <property type="match status" value="1"/>
</dbReference>
<dbReference type="GO" id="GO:0008270">
    <property type="term" value="F:zinc ion binding"/>
    <property type="evidence" value="ECO:0007669"/>
    <property type="project" value="InterPro"/>
</dbReference>
<keyword evidence="11 13" id="KW-0472">Membrane</keyword>
<keyword evidence="6" id="KW-0963">Cytoplasm</keyword>
<feature type="transmembrane region" description="Helical" evidence="13">
    <location>
        <begin position="686"/>
        <end position="704"/>
    </location>
</feature>
<evidence type="ECO:0000313" key="15">
    <source>
        <dbReference type="EMBL" id="KAB5594352.1"/>
    </source>
</evidence>
<dbReference type="PROSITE" id="PS51532">
    <property type="entry name" value="PITH"/>
    <property type="match status" value="1"/>
</dbReference>
<organism evidence="15 16">
    <name type="scientific">Ceratobasidium theobromae</name>
    <dbReference type="NCBI Taxonomy" id="1582974"/>
    <lineage>
        <taxon>Eukaryota</taxon>
        <taxon>Fungi</taxon>
        <taxon>Dikarya</taxon>
        <taxon>Basidiomycota</taxon>
        <taxon>Agaricomycotina</taxon>
        <taxon>Agaricomycetes</taxon>
        <taxon>Cantharellales</taxon>
        <taxon>Ceratobasidiaceae</taxon>
        <taxon>Ceratobasidium</taxon>
    </lineage>
</organism>
<evidence type="ECO:0000256" key="4">
    <source>
        <dbReference type="ARBA" id="ARBA00008334"/>
    </source>
</evidence>
<gene>
    <name evidence="15" type="ORF">CTheo_2282</name>
</gene>
<comment type="subcellular location">
    <subcellularLocation>
        <location evidence="2">Cytoplasm</location>
    </subcellularLocation>
    <subcellularLocation>
        <location evidence="3">Endoplasmic reticulum membrane</location>
    </subcellularLocation>
    <subcellularLocation>
        <location evidence="1">Golgi apparatus membrane</location>
    </subcellularLocation>
</comment>
<dbReference type="GO" id="GO:0070971">
    <property type="term" value="C:endoplasmic reticulum exit site"/>
    <property type="evidence" value="ECO:0007669"/>
    <property type="project" value="TreeGrafter"/>
</dbReference>
<dbReference type="Pfam" id="PF04810">
    <property type="entry name" value="zf-Sec23_Sec24"/>
    <property type="match status" value="1"/>
</dbReference>
<dbReference type="SUPFAM" id="SSF81811">
    <property type="entry name" value="Helical domain of Sec23/24"/>
    <property type="match status" value="1"/>
</dbReference>
<feature type="transmembrane region" description="Helical" evidence="13">
    <location>
        <begin position="648"/>
        <end position="666"/>
    </location>
</feature>
<evidence type="ECO:0000256" key="1">
    <source>
        <dbReference type="ARBA" id="ARBA00004394"/>
    </source>
</evidence>
<feature type="domain" description="PITH" evidence="14">
    <location>
        <begin position="8"/>
        <end position="182"/>
    </location>
</feature>
<dbReference type="InterPro" id="IPR039559">
    <property type="entry name" value="AIM6_PI-PLC-like_dom"/>
</dbReference>
<feature type="region of interest" description="Disordered" evidence="12">
    <location>
        <begin position="1083"/>
        <end position="1107"/>
    </location>
</feature>
<dbReference type="GO" id="GO:0090110">
    <property type="term" value="P:COPII-coated vesicle cargo loading"/>
    <property type="evidence" value="ECO:0007669"/>
    <property type="project" value="TreeGrafter"/>
</dbReference>
<evidence type="ECO:0000256" key="7">
    <source>
        <dbReference type="ARBA" id="ARBA00022824"/>
    </source>
</evidence>
<dbReference type="Pfam" id="PF00626">
    <property type="entry name" value="Gelsolin"/>
    <property type="match status" value="1"/>
</dbReference>
<name>A0A5N5QRF5_9AGAM</name>
<comment type="similarity">
    <text evidence="4">Belongs to the SEC23/SEC24 family. SEC24 subfamily.</text>
</comment>
<feature type="transmembrane region" description="Helical" evidence="13">
    <location>
        <begin position="214"/>
        <end position="232"/>
    </location>
</feature>
<dbReference type="InterPro" id="IPR050550">
    <property type="entry name" value="SEC23_SEC24_subfamily"/>
</dbReference>
<dbReference type="Gene3D" id="3.40.50.410">
    <property type="entry name" value="von Willebrand factor, type A domain"/>
    <property type="match status" value="1"/>
</dbReference>
<dbReference type="InterPro" id="IPR036175">
    <property type="entry name" value="Sec23/24_helical_dom_sf"/>
</dbReference>
<evidence type="ECO:0000256" key="13">
    <source>
        <dbReference type="SAM" id="Phobius"/>
    </source>
</evidence>
<feature type="transmembrane region" description="Helical" evidence="13">
    <location>
        <begin position="744"/>
        <end position="761"/>
    </location>
</feature>
<keyword evidence="10" id="KW-0333">Golgi apparatus</keyword>
<dbReference type="InterPro" id="IPR036174">
    <property type="entry name" value="Znf_Sec23_Sec24_sf"/>
</dbReference>
<evidence type="ECO:0000256" key="11">
    <source>
        <dbReference type="ARBA" id="ARBA00023136"/>
    </source>
</evidence>
<comment type="caution">
    <text evidence="15">The sequence shown here is derived from an EMBL/GenBank/DDBJ whole genome shotgun (WGS) entry which is preliminary data.</text>
</comment>
<dbReference type="Pfam" id="PF03151">
    <property type="entry name" value="TPT"/>
    <property type="match status" value="1"/>
</dbReference>
<dbReference type="GO" id="GO:0030127">
    <property type="term" value="C:COPII vesicle coat"/>
    <property type="evidence" value="ECO:0007669"/>
    <property type="project" value="InterPro"/>
</dbReference>
<feature type="compositionally biased region" description="Low complexity" evidence="12">
    <location>
        <begin position="1002"/>
        <end position="1011"/>
    </location>
</feature>
<dbReference type="GO" id="GO:0006629">
    <property type="term" value="P:lipid metabolic process"/>
    <property type="evidence" value="ECO:0007669"/>
    <property type="project" value="InterPro"/>
</dbReference>
<dbReference type="SUPFAM" id="SSF82919">
    <property type="entry name" value="Zn-finger domain of Sec23/24"/>
    <property type="match status" value="1"/>
</dbReference>
<dbReference type="Gene3D" id="2.60.40.1670">
    <property type="entry name" value="beta-sandwich domain of Sec23/24"/>
    <property type="match status" value="1"/>
</dbReference>
<dbReference type="SUPFAM" id="SSF49785">
    <property type="entry name" value="Galactose-binding domain-like"/>
    <property type="match status" value="1"/>
</dbReference>
<dbReference type="InterPro" id="IPR004853">
    <property type="entry name" value="Sugar_P_trans_dom"/>
</dbReference>
<evidence type="ECO:0000256" key="2">
    <source>
        <dbReference type="ARBA" id="ARBA00004496"/>
    </source>
</evidence>
<feature type="region of interest" description="Disordered" evidence="12">
    <location>
        <begin position="993"/>
        <end position="1069"/>
    </location>
</feature>
<dbReference type="Gene3D" id="2.30.30.380">
    <property type="entry name" value="Zn-finger domain of Sec23/24"/>
    <property type="match status" value="1"/>
</dbReference>
<keyword evidence="13" id="KW-0812">Transmembrane</keyword>
<dbReference type="OrthoDB" id="49016at2759"/>
<dbReference type="Gene3D" id="3.40.20.10">
    <property type="entry name" value="Severin"/>
    <property type="match status" value="1"/>
</dbReference>
<dbReference type="InterPro" id="IPR037047">
    <property type="entry name" value="PITH_dom_sf"/>
</dbReference>
<keyword evidence="13" id="KW-1133">Transmembrane helix</keyword>
<dbReference type="CDD" id="cd08577">
    <property type="entry name" value="PI-PLCc_GDPD_SF_unchar3"/>
    <property type="match status" value="1"/>
</dbReference>
<dbReference type="GO" id="GO:0008081">
    <property type="term" value="F:phosphoric diester hydrolase activity"/>
    <property type="evidence" value="ECO:0007669"/>
    <property type="project" value="InterPro"/>
</dbReference>
<dbReference type="EMBL" id="SSOP01000022">
    <property type="protein sequence ID" value="KAB5594352.1"/>
    <property type="molecule type" value="Genomic_DNA"/>
</dbReference>
<dbReference type="GO" id="GO:0000149">
    <property type="term" value="F:SNARE binding"/>
    <property type="evidence" value="ECO:0007669"/>
    <property type="project" value="TreeGrafter"/>
</dbReference>
<dbReference type="InterPro" id="IPR036465">
    <property type="entry name" value="vWFA_dom_sf"/>
</dbReference>
<keyword evidence="9" id="KW-0653">Protein transport</keyword>
<sequence>MSHQGDSVQNFLSDTANNLFGVIDRDKVHGLNLSVPEDAKEVIKPWDVRDSTDKYCETNVDDDLILHVPFSRNVRIRSIIIKTARGDAQPRRLRIYANHPAGLDFAEAESTSPQQDITLLEGESGIVEYPLKVATFANVIALTLFLNDTPGGETNRIYFIGFKGDARDIQKDANHRLDIPASHAADAPIDRIAEKAAGSQNLIRRPQLTRRPSGFTALAPLVLLAFAGLMMWPPTFSLMRFAVAGLGIAAASTSAYKTIDDAIADWKNQPQSTYPTQFTRGIIPKGIHSHNDYWRDVPLYTAISVGAISVEADVWLWNNDLYVGHDPSSLSIKRTFSSLYVKPLLSILKQQNPSTSFPYTNNTHNGVFDTVTGQTLYLFIDVKTDGDSTWPLVIQQLAPLRDGGWLSYWDNEAGALRSGAITVIGTGNTPFAQIQAHSTPNRDAFYDAPISSFSSGPSGDYNSSLVVIASGSLASALGGPMSGSTFNDSQLSILAHQIEGAHSAGIKVRYWETPGWPVSTRNYVWKTLQSLGVDLLNADDVEGAAGLKEICLLLTVDNPSFTQPIGILYSSHMSSQQDKEASAAVPMLEKTDQVTHPLVPADQQPSEVVTTKPKVKLSATTIIPIWIVLSSAVIMYNNYLYNTLNFKFPVFLVTFHLFFAAIGTRVLQRTTNLLDGAKDVNMSRDVFVRAILPIGFLFSGSLIMSNKAYLYLSVSYIQMLKAFTPVAILLISFAFRIQDPNRRLVAIVFMISGGVSLASYGELKFDMFGFTIQALAVVFEASRLVMIQLLLHGMKMDPLVSLHYYAPVCAAINLCILPFTEGLEPFYHLGEVGPLILLSNASVAFLLNVAAVFLIGVGSGLVLTLAGVFKDILLITGSVLLFGNEITPLQVFGYSIALGGLIAFKTSGGKLLRFAFGHQYLVPLYIVDDTFASDIMNDQWFGACTFGRFKQPRPTVELFGYRKWKTSSCLRGGHPSGMDETYQRPLFIQPATGHTQWEPPLANASQQEQAAPPQPGPPTTHSKRRQYAAGQSQAYSGAPDLPPIQPQGYGDPSAEGPPGPALFTPGLDQTHAQPSYYAQDAGYGGAGAVPPPPTFGHAPPHAPPHQYGQQVNQVADQFAQMGMGGQRAYGAHTTNLIGTYLDPQELFDAVPEIRLPPNAAIVPSPVSNADSSYMRCTLNAIPTTNALLTKTKLPLALVVTPFRSIREVDHDQDVPVVTDTVIARCRRCRTYINPYVQFVDGGNRWKCCMCSMSNDVPQLFDWDQINNQPADRWARYELNHSVVEFIAPTEYMVRPPQPPVYAFLIDVSHSAVQSGMVATTARAILESLDRIPNADDRTKVAIIGFDVSLHFFSVVPGSTDITQLVVSDLEDIFLPKPTDLLINLTEARAGIEVLLGRLHEMFQESHAIGSALGPALQAAYKLIHVIGGKIIVMSSSLPTLGEGALKLREDPKLLGTAKASALPHYTSGQTYFYPAFNASRAEDALKFAHEFGEVISSPIGLEGLVRIRASQGIYVIFHGNFFVRSTDLLAFPAIPLDQSYMVEVQIDENLTSPFVVIQAGILYTTSFGERRVRVVTLALPTTSNASELYASADQVAIATYLGNKAVERGVSSKLEDARDAVTNKLVDIFGTYKSMMTAAGSGASAQLAVSENLKFLPLLCLGLLKHVGLRQSSQIPPDLRAYAQVLLTTLPPQQLLPYIYPIFRSLHNMAPECGTVEEHGIIVPPVMALTSERFERHGLYLIEDGQNMFLWVGRDAVPQLIMDVFGLPNYEELRGGKRTISLSV</sequence>
<dbReference type="InterPro" id="IPR012990">
    <property type="entry name" value="Beta-sandwich_Sec23_24"/>
</dbReference>
<dbReference type="InterPro" id="IPR036180">
    <property type="entry name" value="Gelsolin-like_dom_sf"/>
</dbReference>
<evidence type="ECO:0000256" key="10">
    <source>
        <dbReference type="ARBA" id="ARBA00023034"/>
    </source>
</evidence>
<dbReference type="GO" id="GO:0000139">
    <property type="term" value="C:Golgi membrane"/>
    <property type="evidence" value="ECO:0007669"/>
    <property type="project" value="UniProtKB-SubCell"/>
</dbReference>
<keyword evidence="8" id="KW-0931">ER-Golgi transport</keyword>
<evidence type="ECO:0000256" key="6">
    <source>
        <dbReference type="ARBA" id="ARBA00022490"/>
    </source>
</evidence>
<dbReference type="SUPFAM" id="SSF81995">
    <property type="entry name" value="beta-sandwich domain of Sec23/24"/>
    <property type="match status" value="1"/>
</dbReference>
<dbReference type="Pfam" id="PF06201">
    <property type="entry name" value="PITH"/>
    <property type="match status" value="1"/>
</dbReference>
<dbReference type="GO" id="GO:0005789">
    <property type="term" value="C:endoplasmic reticulum membrane"/>
    <property type="evidence" value="ECO:0007669"/>
    <property type="project" value="UniProtKB-SubCell"/>
</dbReference>
<accession>A0A5N5QRF5</accession>
<dbReference type="Proteomes" id="UP000383932">
    <property type="component" value="Unassembled WGS sequence"/>
</dbReference>
<dbReference type="Pfam" id="PF08033">
    <property type="entry name" value="Sec23_BS"/>
    <property type="match status" value="1"/>
</dbReference>
<dbReference type="PANTHER" id="PTHR13803:SF39">
    <property type="entry name" value="SECRETORY 24AB, ISOFORM A"/>
    <property type="match status" value="1"/>
</dbReference>
<dbReference type="GO" id="GO:0006886">
    <property type="term" value="P:intracellular protein transport"/>
    <property type="evidence" value="ECO:0007669"/>
    <property type="project" value="InterPro"/>
</dbReference>
<dbReference type="InterPro" id="IPR010400">
    <property type="entry name" value="PITH_dom"/>
</dbReference>
<dbReference type="InterPro" id="IPR008979">
    <property type="entry name" value="Galactose-bd-like_sf"/>
</dbReference>
<dbReference type="SUPFAM" id="SSF51695">
    <property type="entry name" value="PLC-like phosphodiesterases"/>
    <property type="match status" value="1"/>
</dbReference>
<proteinExistence type="inferred from homology"/>
<dbReference type="Pfam" id="PF04811">
    <property type="entry name" value="Sec23_trunk"/>
    <property type="match status" value="1"/>
</dbReference>
<evidence type="ECO:0000256" key="8">
    <source>
        <dbReference type="ARBA" id="ARBA00022892"/>
    </source>
</evidence>
<feature type="transmembrane region" description="Helical" evidence="13">
    <location>
        <begin position="832"/>
        <end position="854"/>
    </location>
</feature>
<keyword evidence="7" id="KW-0256">Endoplasmic reticulum</keyword>
<protein>
    <submittedName>
        <fullName evidence="15">Protein transport protein Sec24</fullName>
    </submittedName>
</protein>
<evidence type="ECO:0000259" key="14">
    <source>
        <dbReference type="PROSITE" id="PS51532"/>
    </source>
</evidence>
<dbReference type="Pfam" id="PF04815">
    <property type="entry name" value="Sec23_helical"/>
    <property type="match status" value="1"/>
</dbReference>
<feature type="transmembrane region" description="Helical" evidence="13">
    <location>
        <begin position="617"/>
        <end position="636"/>
    </location>
</feature>
<evidence type="ECO:0000256" key="3">
    <source>
        <dbReference type="ARBA" id="ARBA00004586"/>
    </source>
</evidence>
<feature type="transmembrane region" description="Helical" evidence="13">
    <location>
        <begin position="767"/>
        <end position="790"/>
    </location>
</feature>
<keyword evidence="16" id="KW-1185">Reference proteome</keyword>
<feature type="transmembrane region" description="Helical" evidence="13">
    <location>
        <begin position="716"/>
        <end position="737"/>
    </location>
</feature>
<dbReference type="SUPFAM" id="SSF53300">
    <property type="entry name" value="vWA-like"/>
    <property type="match status" value="1"/>
</dbReference>
<dbReference type="InterPro" id="IPR029006">
    <property type="entry name" value="ADF-H/Gelsolin-like_dom_sf"/>
</dbReference>
<dbReference type="SUPFAM" id="SSF82754">
    <property type="entry name" value="C-terminal, gelsolin-like domain of Sec23/24"/>
    <property type="match status" value="1"/>
</dbReference>
<dbReference type="InterPro" id="IPR017946">
    <property type="entry name" value="PLC-like_Pdiesterase_TIM-brl"/>
</dbReference>